<dbReference type="AlphaFoldDB" id="A0A1A3CA86"/>
<sequence>MFGVLGAAAVLGSLFGLTLPLSLQVVDRAGTPIACGTGFHPDRAVAAHEDVVNRDLQTHFGAPYELSDYTAQCDAMVATRRDISFSVMAFGGGLLAAAVVLTLRAAGYVDFSRRSRSQRWVTGDRAVGTPKPTPPPVRYCDDLSSALSSIGIRVQH</sequence>
<protein>
    <submittedName>
        <fullName evidence="2">Uncharacterized protein</fullName>
    </submittedName>
</protein>
<dbReference type="EMBL" id="LZKQ01000145">
    <property type="protein sequence ID" value="OBI83954.1"/>
    <property type="molecule type" value="Genomic_DNA"/>
</dbReference>
<feature type="transmembrane region" description="Helical" evidence="1">
    <location>
        <begin position="85"/>
        <end position="109"/>
    </location>
</feature>
<gene>
    <name evidence="2" type="ORF">A9X01_20265</name>
</gene>
<keyword evidence="1" id="KW-0812">Transmembrane</keyword>
<keyword evidence="1" id="KW-1133">Transmembrane helix</keyword>
<proteinExistence type="predicted"/>
<comment type="caution">
    <text evidence="2">The sequence shown here is derived from an EMBL/GenBank/DDBJ whole genome shotgun (WGS) entry which is preliminary data.</text>
</comment>
<name>A0A1A3CA86_MYCAS</name>
<evidence type="ECO:0000313" key="3">
    <source>
        <dbReference type="Proteomes" id="UP000093795"/>
    </source>
</evidence>
<evidence type="ECO:0000256" key="1">
    <source>
        <dbReference type="SAM" id="Phobius"/>
    </source>
</evidence>
<keyword evidence="1" id="KW-0472">Membrane</keyword>
<reference evidence="2 3" key="1">
    <citation type="submission" date="2016-06" db="EMBL/GenBank/DDBJ databases">
        <authorList>
            <person name="Kjaerup R.B."/>
            <person name="Dalgaard T.S."/>
            <person name="Juul-Madsen H.R."/>
        </authorList>
    </citation>
    <scope>NUCLEOTIDE SEQUENCE [LARGE SCALE GENOMIC DNA]</scope>
    <source>
        <strain evidence="2 3">1081914.2</strain>
    </source>
</reference>
<accession>A0A1A3CA86</accession>
<evidence type="ECO:0000313" key="2">
    <source>
        <dbReference type="EMBL" id="OBI83954.1"/>
    </source>
</evidence>
<dbReference type="Proteomes" id="UP000093795">
    <property type="component" value="Unassembled WGS sequence"/>
</dbReference>
<organism evidence="2 3">
    <name type="scientific">Mycobacterium asiaticum</name>
    <dbReference type="NCBI Taxonomy" id="1790"/>
    <lineage>
        <taxon>Bacteria</taxon>
        <taxon>Bacillati</taxon>
        <taxon>Actinomycetota</taxon>
        <taxon>Actinomycetes</taxon>
        <taxon>Mycobacteriales</taxon>
        <taxon>Mycobacteriaceae</taxon>
        <taxon>Mycobacterium</taxon>
    </lineage>
</organism>